<organism evidence="4 5">
    <name type="scientific">Dicentrarchus labrax</name>
    <name type="common">European seabass</name>
    <name type="synonym">Morone labrax</name>
    <dbReference type="NCBI Taxonomy" id="13489"/>
    <lineage>
        <taxon>Eukaryota</taxon>
        <taxon>Metazoa</taxon>
        <taxon>Chordata</taxon>
        <taxon>Craniata</taxon>
        <taxon>Vertebrata</taxon>
        <taxon>Euteleostomi</taxon>
        <taxon>Actinopterygii</taxon>
        <taxon>Neopterygii</taxon>
        <taxon>Teleostei</taxon>
        <taxon>Neoteleostei</taxon>
        <taxon>Acanthomorphata</taxon>
        <taxon>Eupercaria</taxon>
        <taxon>Moronidae</taxon>
        <taxon>Dicentrarchus</taxon>
    </lineage>
</organism>
<evidence type="ECO:0000256" key="1">
    <source>
        <dbReference type="SAM" id="Coils"/>
    </source>
</evidence>
<feature type="region of interest" description="Disordered" evidence="2">
    <location>
        <begin position="1"/>
        <end position="51"/>
    </location>
</feature>
<evidence type="ECO:0000256" key="2">
    <source>
        <dbReference type="SAM" id="MobiDB-lite"/>
    </source>
</evidence>
<feature type="coiled-coil region" evidence="1">
    <location>
        <begin position="393"/>
        <end position="469"/>
    </location>
</feature>
<dbReference type="AlphaFoldDB" id="A0A8C4H971"/>
<accession>A0A8C4H971</accession>
<dbReference type="FunFam" id="2.30.30.190:FF:000001">
    <property type="entry name" value="Putative CAP-Gly domain-containing linker protein 1"/>
    <property type="match status" value="1"/>
</dbReference>
<feature type="compositionally biased region" description="Polar residues" evidence="2">
    <location>
        <begin position="139"/>
        <end position="150"/>
    </location>
</feature>
<feature type="compositionally biased region" description="Polar residues" evidence="2">
    <location>
        <begin position="469"/>
        <end position="484"/>
    </location>
</feature>
<gene>
    <name evidence="4" type="primary">clip2</name>
</gene>
<feature type="region of interest" description="Disordered" evidence="2">
    <location>
        <begin position="469"/>
        <end position="494"/>
    </location>
</feature>
<feature type="region of interest" description="Disordered" evidence="2">
    <location>
        <begin position="174"/>
        <end position="194"/>
    </location>
</feature>
<evidence type="ECO:0000313" key="5">
    <source>
        <dbReference type="Proteomes" id="UP000694389"/>
    </source>
</evidence>
<dbReference type="GO" id="GO:0005634">
    <property type="term" value="C:nucleus"/>
    <property type="evidence" value="ECO:0007669"/>
    <property type="project" value="TreeGrafter"/>
</dbReference>
<dbReference type="PROSITE" id="PS00845">
    <property type="entry name" value="CAP_GLY_1"/>
    <property type="match status" value="2"/>
</dbReference>
<dbReference type="GO" id="GO:0035371">
    <property type="term" value="C:microtubule plus-end"/>
    <property type="evidence" value="ECO:0007669"/>
    <property type="project" value="TreeGrafter"/>
</dbReference>
<dbReference type="SUPFAM" id="SSF74924">
    <property type="entry name" value="Cap-Gly domain"/>
    <property type="match status" value="2"/>
</dbReference>
<feature type="coiled-coil region" evidence="1">
    <location>
        <begin position="517"/>
        <end position="565"/>
    </location>
</feature>
<dbReference type="GO" id="GO:0031122">
    <property type="term" value="P:cytoplasmic microtubule organization"/>
    <property type="evidence" value="ECO:0007669"/>
    <property type="project" value="TreeGrafter"/>
</dbReference>
<feature type="domain" description="CAP-Gly" evidence="3">
    <location>
        <begin position="218"/>
        <end position="260"/>
    </location>
</feature>
<feature type="domain" description="CAP-Gly" evidence="3">
    <location>
        <begin position="79"/>
        <end position="121"/>
    </location>
</feature>
<name>A0A8C4H971_DICLA</name>
<dbReference type="PROSITE" id="PS50245">
    <property type="entry name" value="CAP_GLY_2"/>
    <property type="match status" value="2"/>
</dbReference>
<keyword evidence="1" id="KW-0175">Coiled coil</keyword>
<feature type="coiled-coil region" evidence="1">
    <location>
        <begin position="602"/>
        <end position="751"/>
    </location>
</feature>
<dbReference type="PANTHER" id="PTHR18916">
    <property type="entry name" value="DYNACTIN 1-RELATED MICROTUBULE-BINDING"/>
    <property type="match status" value="1"/>
</dbReference>
<dbReference type="Ensembl" id="ENSDLAT00005041851.2">
    <property type="protein sequence ID" value="ENSDLAP00005039186.2"/>
    <property type="gene ID" value="ENSDLAG00005017419.2"/>
</dbReference>
<feature type="coiled-coil region" evidence="1">
    <location>
        <begin position="780"/>
        <end position="828"/>
    </location>
</feature>
<evidence type="ECO:0000313" key="4">
    <source>
        <dbReference type="Ensembl" id="ENSDLAP00005039186.2"/>
    </source>
</evidence>
<protein>
    <recommendedName>
        <fullName evidence="3">CAP-Gly domain-containing protein</fullName>
    </recommendedName>
</protein>
<reference evidence="4" key="2">
    <citation type="submission" date="2025-09" db="UniProtKB">
        <authorList>
            <consortium name="Ensembl"/>
        </authorList>
    </citation>
    <scope>IDENTIFICATION</scope>
</reference>
<sequence>MLKSSGLKIPGRGPKHSSPVGRTSAGGTSSPVVPKDNCPLKPTTPTKISEEGDDVLGDYTVGEHVWVNGVKPGVIAYLGETQFAPGQWAGVILNDLVGKNDGSVGGVRYFECQPLQGIFTRPSKLNRQPVGEGSDSHSTDSLSAQNQTQQGGSGAPAGQRVVVPLREGLLNSAVKTGNESGSNMSDSGSVKKAGDKDLRVGDRVLVGGSKMGVIRYMGETDFAKGEWCGVELDEPLGKNDGAVAGTRYFQCLPKFGLFAPNHKVIRIGFPSTSPAKAKKSKRVAMGVSSLAHSPSSSSISSVSSVASSVGGRPSRAGLLTETSSRYARKISGTTALQEALKEKQQHIEQLLAERDLERADMAKATSHICEVEKELSVLKVQHTQFVTENENTLQQVKAMLASTQKDKLELTNQLEEEKRKVEDLQFRVEEESITKGDLEQTTVEEQSRIMQLENELSSRRAEIENLQAQLRGSDRSSQQANNSEAAPGSDTQQETLLLREQLVSAGREHYKENSELKEKYETAIAASQQEVDALKAVVDNKNQEIGEMKQKVQQATKENMEMMDTWKAKFDTLVSDHQRSLEELKATLCSDHTTPAGQELDAQELRTTLEALKMEHQLEMENLKAKHKIEAAMLTKEREDLCTRLQEAKEQLAEGNHTWRTEVVAKSSKQALEEATEKLQKAEQRLAEMEKLQMEKDKSTGELRERLELSEKKMTDYEALQKAQAESQEEIQKLEEKLRVTANQLQAIQADRYTSHDANVSGQGEVIETMEKMLKREKEVSTLTSQVEALKSQMGALEGKVRSGEKKAEALAKEKLRLEAELESMTKKSHDASGQLVNISQELLKKERSLNELRVLLLESHRHSRDMEKDLNREVHKAEWKVKEQKLQDDIKTLREKLLLLGRERSSPDHRRYSMLDPSALDSEMTRLRQRLLSTEDALRNALEHNQQVDQLVQAMRRHPDKSPAHGANSANGIHHQESDSPRDVGILSFYFKASEMRR</sequence>
<feature type="region of interest" description="Disordered" evidence="2">
    <location>
        <begin position="958"/>
        <end position="981"/>
    </location>
</feature>
<dbReference type="InterPro" id="IPR036859">
    <property type="entry name" value="CAP-Gly_dom_sf"/>
</dbReference>
<feature type="coiled-coil region" evidence="1">
    <location>
        <begin position="868"/>
        <end position="904"/>
    </location>
</feature>
<dbReference type="Gene3D" id="2.30.30.190">
    <property type="entry name" value="CAP Gly-rich-like domain"/>
    <property type="match status" value="2"/>
</dbReference>
<reference evidence="4" key="1">
    <citation type="submission" date="2025-08" db="UniProtKB">
        <authorList>
            <consortium name="Ensembl"/>
        </authorList>
    </citation>
    <scope>IDENTIFICATION</scope>
</reference>
<feature type="coiled-coil region" evidence="1">
    <location>
        <begin position="333"/>
        <end position="360"/>
    </location>
</feature>
<dbReference type="PANTHER" id="PTHR18916:SF10">
    <property type="entry name" value="CAP-GLY DOMAIN-CONTAINING LINKER PROTEIN 2"/>
    <property type="match status" value="1"/>
</dbReference>
<dbReference type="SMART" id="SM01052">
    <property type="entry name" value="CAP_GLY"/>
    <property type="match status" value="2"/>
</dbReference>
<dbReference type="GeneTree" id="ENSGT00940000159426"/>
<dbReference type="InterPro" id="IPR000938">
    <property type="entry name" value="CAP-Gly_domain"/>
</dbReference>
<keyword evidence="5" id="KW-1185">Reference proteome</keyword>
<dbReference type="GO" id="GO:0051010">
    <property type="term" value="F:microtubule plus-end binding"/>
    <property type="evidence" value="ECO:0007669"/>
    <property type="project" value="TreeGrafter"/>
</dbReference>
<evidence type="ECO:0000259" key="3">
    <source>
        <dbReference type="PROSITE" id="PS50245"/>
    </source>
</evidence>
<feature type="region of interest" description="Disordered" evidence="2">
    <location>
        <begin position="121"/>
        <end position="158"/>
    </location>
</feature>
<dbReference type="Pfam" id="PF01302">
    <property type="entry name" value="CAP_GLY"/>
    <property type="match status" value="2"/>
</dbReference>
<feature type="compositionally biased region" description="Polar residues" evidence="2">
    <location>
        <begin position="174"/>
        <end position="188"/>
    </location>
</feature>
<dbReference type="Proteomes" id="UP000694389">
    <property type="component" value="Unassembled WGS sequence"/>
</dbReference>
<dbReference type="GO" id="GO:0005938">
    <property type="term" value="C:cell cortex"/>
    <property type="evidence" value="ECO:0007669"/>
    <property type="project" value="TreeGrafter"/>
</dbReference>
<proteinExistence type="predicted"/>